<evidence type="ECO:0000313" key="9">
    <source>
        <dbReference type="Proteomes" id="UP000541444"/>
    </source>
</evidence>
<dbReference type="PANTHER" id="PTHR27008">
    <property type="entry name" value="OS04G0122200 PROTEIN"/>
    <property type="match status" value="1"/>
</dbReference>
<dbReference type="AlphaFoldDB" id="A0A7J7ML09"/>
<dbReference type="InterPro" id="IPR001245">
    <property type="entry name" value="Ser-Thr/Tyr_kinase_cat_dom"/>
</dbReference>
<evidence type="ECO:0000256" key="3">
    <source>
        <dbReference type="ARBA" id="ARBA00022692"/>
    </source>
</evidence>
<dbReference type="Gene3D" id="3.30.200.20">
    <property type="entry name" value="Phosphorylase Kinase, domain 1"/>
    <property type="match status" value="1"/>
</dbReference>
<feature type="domain" description="Serine-threonine/tyrosine-protein kinase catalytic" evidence="7">
    <location>
        <begin position="30"/>
        <end position="93"/>
    </location>
</feature>
<dbReference type="Proteomes" id="UP000541444">
    <property type="component" value="Unassembled WGS sequence"/>
</dbReference>
<keyword evidence="6" id="KW-0472">Membrane</keyword>
<evidence type="ECO:0000256" key="6">
    <source>
        <dbReference type="ARBA" id="ARBA00023136"/>
    </source>
</evidence>
<dbReference type="InterPro" id="IPR011009">
    <property type="entry name" value="Kinase-like_dom_sf"/>
</dbReference>
<dbReference type="InterPro" id="IPR051809">
    <property type="entry name" value="Plant_receptor-like_S/T_kinase"/>
</dbReference>
<gene>
    <name evidence="8" type="ORF">GIB67_004565</name>
</gene>
<sequence>MSFSISSSNHRHLRISYSELLKATYGFSSSNLIGVGSYGDVYKRVLKDDTKNADVKVFNLQRRGALKSFIAECNALRYIRHKNLNKILTACSRADFKENDSESLNCKKQIPKVIMPDAQNLS</sequence>
<dbReference type="GO" id="GO:0004672">
    <property type="term" value="F:protein kinase activity"/>
    <property type="evidence" value="ECO:0007669"/>
    <property type="project" value="InterPro"/>
</dbReference>
<keyword evidence="5" id="KW-1133">Transmembrane helix</keyword>
<dbReference type="EMBL" id="JACGCM010001419">
    <property type="protein sequence ID" value="KAF6155571.1"/>
    <property type="molecule type" value="Genomic_DNA"/>
</dbReference>
<dbReference type="PANTHER" id="PTHR27008:SF499">
    <property type="entry name" value="OS06G0581500 PROTEIN"/>
    <property type="match status" value="1"/>
</dbReference>
<reference evidence="8 9" key="1">
    <citation type="journal article" date="2020" name="IScience">
        <title>Genome Sequencing of the Endangered Kingdonia uniflora (Circaeasteraceae, Ranunculales) Reveals Potential Mechanisms of Evolutionary Specialization.</title>
        <authorList>
            <person name="Sun Y."/>
            <person name="Deng T."/>
            <person name="Zhang A."/>
            <person name="Moore M.J."/>
            <person name="Landis J.B."/>
            <person name="Lin N."/>
            <person name="Zhang H."/>
            <person name="Zhang X."/>
            <person name="Huang J."/>
            <person name="Zhang X."/>
            <person name="Sun H."/>
            <person name="Wang H."/>
        </authorList>
    </citation>
    <scope>NUCLEOTIDE SEQUENCE [LARGE SCALE GENOMIC DNA]</scope>
    <source>
        <strain evidence="8">TB1705</strain>
        <tissue evidence="8">Leaf</tissue>
    </source>
</reference>
<evidence type="ECO:0000256" key="2">
    <source>
        <dbReference type="ARBA" id="ARBA00022614"/>
    </source>
</evidence>
<protein>
    <recommendedName>
        <fullName evidence="7">Serine-threonine/tyrosine-protein kinase catalytic domain-containing protein</fullName>
    </recommendedName>
</protein>
<dbReference type="SUPFAM" id="SSF56112">
    <property type="entry name" value="Protein kinase-like (PK-like)"/>
    <property type="match status" value="1"/>
</dbReference>
<comment type="subcellular location">
    <subcellularLocation>
        <location evidence="1">Membrane</location>
    </subcellularLocation>
</comment>
<evidence type="ECO:0000313" key="8">
    <source>
        <dbReference type="EMBL" id="KAF6155571.1"/>
    </source>
</evidence>
<organism evidence="8 9">
    <name type="scientific">Kingdonia uniflora</name>
    <dbReference type="NCBI Taxonomy" id="39325"/>
    <lineage>
        <taxon>Eukaryota</taxon>
        <taxon>Viridiplantae</taxon>
        <taxon>Streptophyta</taxon>
        <taxon>Embryophyta</taxon>
        <taxon>Tracheophyta</taxon>
        <taxon>Spermatophyta</taxon>
        <taxon>Magnoliopsida</taxon>
        <taxon>Ranunculales</taxon>
        <taxon>Circaeasteraceae</taxon>
        <taxon>Kingdonia</taxon>
    </lineage>
</organism>
<evidence type="ECO:0000256" key="1">
    <source>
        <dbReference type="ARBA" id="ARBA00004370"/>
    </source>
</evidence>
<name>A0A7J7ML09_9MAGN</name>
<dbReference type="Pfam" id="PF07714">
    <property type="entry name" value="PK_Tyr_Ser-Thr"/>
    <property type="match status" value="1"/>
</dbReference>
<dbReference type="GO" id="GO:0016020">
    <property type="term" value="C:membrane"/>
    <property type="evidence" value="ECO:0007669"/>
    <property type="project" value="UniProtKB-SubCell"/>
</dbReference>
<proteinExistence type="predicted"/>
<keyword evidence="3" id="KW-0812">Transmembrane</keyword>
<evidence type="ECO:0000256" key="5">
    <source>
        <dbReference type="ARBA" id="ARBA00022989"/>
    </source>
</evidence>
<dbReference type="OrthoDB" id="676979at2759"/>
<evidence type="ECO:0000259" key="7">
    <source>
        <dbReference type="Pfam" id="PF07714"/>
    </source>
</evidence>
<keyword evidence="2" id="KW-0433">Leucine-rich repeat</keyword>
<keyword evidence="9" id="KW-1185">Reference proteome</keyword>
<comment type="caution">
    <text evidence="8">The sequence shown here is derived from an EMBL/GenBank/DDBJ whole genome shotgun (WGS) entry which is preliminary data.</text>
</comment>
<accession>A0A7J7ML09</accession>
<evidence type="ECO:0000256" key="4">
    <source>
        <dbReference type="ARBA" id="ARBA00022737"/>
    </source>
</evidence>
<keyword evidence="4" id="KW-0677">Repeat</keyword>